<dbReference type="InterPro" id="IPR008271">
    <property type="entry name" value="Ser/Thr_kinase_AS"/>
</dbReference>
<keyword evidence="4 9" id="KW-0418">Kinase</keyword>
<comment type="similarity">
    <text evidence="7">Belongs to the protein kinase superfamily.</text>
</comment>
<dbReference type="GO" id="GO:0004674">
    <property type="term" value="F:protein serine/threonine kinase activity"/>
    <property type="evidence" value="ECO:0007669"/>
    <property type="project" value="UniProtKB-KW"/>
</dbReference>
<dbReference type="GO" id="GO:0005524">
    <property type="term" value="F:ATP binding"/>
    <property type="evidence" value="ECO:0007669"/>
    <property type="project" value="UniProtKB-UniRule"/>
</dbReference>
<dbReference type="FunFam" id="3.30.200.20:FF:000003">
    <property type="entry name" value="Non-specific serine/threonine protein kinase"/>
    <property type="match status" value="1"/>
</dbReference>
<evidence type="ECO:0000256" key="1">
    <source>
        <dbReference type="ARBA" id="ARBA00022527"/>
    </source>
</evidence>
<dbReference type="GO" id="GO:0035556">
    <property type="term" value="P:intracellular signal transduction"/>
    <property type="evidence" value="ECO:0007669"/>
    <property type="project" value="TreeGrafter"/>
</dbReference>
<evidence type="ECO:0000313" key="9">
    <source>
        <dbReference type="EMBL" id="KXS10487.1"/>
    </source>
</evidence>
<dbReference type="AlphaFoldDB" id="A0A139A127"/>
<dbReference type="EMBL" id="KQ965821">
    <property type="protein sequence ID" value="KXS10487.1"/>
    <property type="molecule type" value="Genomic_DNA"/>
</dbReference>
<evidence type="ECO:0000256" key="2">
    <source>
        <dbReference type="ARBA" id="ARBA00022679"/>
    </source>
</evidence>
<dbReference type="Proteomes" id="UP000070544">
    <property type="component" value="Unassembled WGS sequence"/>
</dbReference>
<dbReference type="PROSITE" id="PS00108">
    <property type="entry name" value="PROTEIN_KINASE_ST"/>
    <property type="match status" value="1"/>
</dbReference>
<dbReference type="Gene3D" id="1.10.510.10">
    <property type="entry name" value="Transferase(Phosphotransferase) domain 1"/>
    <property type="match status" value="1"/>
</dbReference>
<feature type="non-terminal residue" evidence="9">
    <location>
        <position position="342"/>
    </location>
</feature>
<keyword evidence="3 6" id="KW-0547">Nucleotide-binding</keyword>
<gene>
    <name evidence="9" type="ORF">M427DRAFT_103514</name>
</gene>
<dbReference type="OrthoDB" id="504170at2759"/>
<dbReference type="Pfam" id="PF00069">
    <property type="entry name" value="Pkinase"/>
    <property type="match status" value="1"/>
</dbReference>
<keyword evidence="5 6" id="KW-0067">ATP-binding</keyword>
<dbReference type="PANTHER" id="PTHR24346">
    <property type="entry name" value="MAP/MICROTUBULE AFFINITY-REGULATING KINASE"/>
    <property type="match status" value="1"/>
</dbReference>
<evidence type="ECO:0000259" key="8">
    <source>
        <dbReference type="PROSITE" id="PS50011"/>
    </source>
</evidence>
<dbReference type="PROSITE" id="PS00107">
    <property type="entry name" value="PROTEIN_KINASE_ATP"/>
    <property type="match status" value="1"/>
</dbReference>
<evidence type="ECO:0000256" key="3">
    <source>
        <dbReference type="ARBA" id="ARBA00022741"/>
    </source>
</evidence>
<accession>A0A139A127</accession>
<dbReference type="FunFam" id="1.10.510.10:FF:000571">
    <property type="entry name" value="Maternal embryonic leucine zipper kinase"/>
    <property type="match status" value="1"/>
</dbReference>
<dbReference type="STRING" id="1344416.A0A139A127"/>
<evidence type="ECO:0000256" key="6">
    <source>
        <dbReference type="PROSITE-ProRule" id="PRU10141"/>
    </source>
</evidence>
<dbReference type="OMA" id="MLNASMP"/>
<protein>
    <submittedName>
        <fullName evidence="9">Pkinase-domain-containing protein</fullName>
    </submittedName>
</protein>
<proteinExistence type="inferred from homology"/>
<dbReference type="PANTHER" id="PTHR24346:SF110">
    <property type="entry name" value="NON-SPECIFIC SERINE_THREONINE PROTEIN KINASE"/>
    <property type="match status" value="1"/>
</dbReference>
<sequence length="342" mass="38728">MGGVTVCVCSVTTYNPLRNSPQAPDREAKEQVFLLWAQRCRSSVDQRSAESRIVCRHRQTRVDPPQIAQSDILKELQSNAVASVGNYILGKTIGEGSFGKVKLGWHKLTSQQVAVKIVDKIHAPAVVREIDGWRALRHPNIAQLYEVLTTESKIYMVTEFVPGGEAFDMILRRGRMDDRSPLAKRLFRQVVEAVKYCHDKNLVHRDLKLENVMLTEDMGNVKLIDFGFTREVALPTQKQLLDTYCGSVAYAAPEMIIGKQYLGPQADIWSLGVILFTLVCGFLPFDDDSENEILVQKKIKELDYEMPEFLSDTCKDLIARILKLDPADRIALNDILHHPWFS</sequence>
<dbReference type="InterPro" id="IPR011009">
    <property type="entry name" value="Kinase-like_dom_sf"/>
</dbReference>
<keyword evidence="10" id="KW-1185">Reference proteome</keyword>
<dbReference type="InterPro" id="IPR017441">
    <property type="entry name" value="Protein_kinase_ATP_BS"/>
</dbReference>
<dbReference type="CDD" id="cd14003">
    <property type="entry name" value="STKc_AMPK-like"/>
    <property type="match status" value="1"/>
</dbReference>
<evidence type="ECO:0000256" key="7">
    <source>
        <dbReference type="RuleBase" id="RU000304"/>
    </source>
</evidence>
<feature type="domain" description="Protein kinase" evidence="8">
    <location>
        <begin position="87"/>
        <end position="341"/>
    </location>
</feature>
<reference evidence="9 10" key="1">
    <citation type="journal article" date="2015" name="Genome Biol. Evol.">
        <title>Phylogenomic analyses indicate that early fungi evolved digesting cell walls of algal ancestors of land plants.</title>
        <authorList>
            <person name="Chang Y."/>
            <person name="Wang S."/>
            <person name="Sekimoto S."/>
            <person name="Aerts A.L."/>
            <person name="Choi C."/>
            <person name="Clum A."/>
            <person name="LaButti K.M."/>
            <person name="Lindquist E.A."/>
            <person name="Yee Ngan C."/>
            <person name="Ohm R.A."/>
            <person name="Salamov A.A."/>
            <person name="Grigoriev I.V."/>
            <person name="Spatafora J.W."/>
            <person name="Berbee M.L."/>
        </authorList>
    </citation>
    <scope>NUCLEOTIDE SEQUENCE [LARGE SCALE GENOMIC DNA]</scope>
    <source>
        <strain evidence="9 10">JEL478</strain>
    </source>
</reference>
<keyword evidence="1 7" id="KW-0723">Serine/threonine-protein kinase</keyword>
<feature type="binding site" evidence="6">
    <location>
        <position position="116"/>
    </location>
    <ligand>
        <name>ATP</name>
        <dbReference type="ChEBI" id="CHEBI:30616"/>
    </ligand>
</feature>
<dbReference type="InterPro" id="IPR000719">
    <property type="entry name" value="Prot_kinase_dom"/>
</dbReference>
<evidence type="ECO:0000313" key="10">
    <source>
        <dbReference type="Proteomes" id="UP000070544"/>
    </source>
</evidence>
<dbReference type="SUPFAM" id="SSF56112">
    <property type="entry name" value="Protein kinase-like (PK-like)"/>
    <property type="match status" value="1"/>
</dbReference>
<name>A0A139A127_GONPJ</name>
<evidence type="ECO:0000256" key="5">
    <source>
        <dbReference type="ARBA" id="ARBA00022840"/>
    </source>
</evidence>
<keyword evidence="2" id="KW-0808">Transferase</keyword>
<dbReference type="GO" id="GO:0005737">
    <property type="term" value="C:cytoplasm"/>
    <property type="evidence" value="ECO:0007669"/>
    <property type="project" value="TreeGrafter"/>
</dbReference>
<dbReference type="SMART" id="SM00220">
    <property type="entry name" value="S_TKc"/>
    <property type="match status" value="1"/>
</dbReference>
<dbReference type="PROSITE" id="PS50011">
    <property type="entry name" value="PROTEIN_KINASE_DOM"/>
    <property type="match status" value="1"/>
</dbReference>
<organism evidence="9 10">
    <name type="scientific">Gonapodya prolifera (strain JEL478)</name>
    <name type="common">Monoblepharis prolifera</name>
    <dbReference type="NCBI Taxonomy" id="1344416"/>
    <lineage>
        <taxon>Eukaryota</taxon>
        <taxon>Fungi</taxon>
        <taxon>Fungi incertae sedis</taxon>
        <taxon>Chytridiomycota</taxon>
        <taxon>Chytridiomycota incertae sedis</taxon>
        <taxon>Monoblepharidomycetes</taxon>
        <taxon>Monoblepharidales</taxon>
        <taxon>Gonapodyaceae</taxon>
        <taxon>Gonapodya</taxon>
    </lineage>
</organism>
<evidence type="ECO:0000256" key="4">
    <source>
        <dbReference type="ARBA" id="ARBA00022777"/>
    </source>
</evidence>